<feature type="compositionally biased region" description="Low complexity" evidence="1">
    <location>
        <begin position="19"/>
        <end position="28"/>
    </location>
</feature>
<name>A0A7J6NVU7_PEROL</name>
<dbReference type="AlphaFoldDB" id="A0A7J6NVU7"/>
<comment type="caution">
    <text evidence="2">The sequence shown here is derived from an EMBL/GenBank/DDBJ whole genome shotgun (WGS) entry which is preliminary data.</text>
</comment>
<gene>
    <name evidence="2" type="ORF">FOZ62_022538</name>
</gene>
<feature type="non-terminal residue" evidence="2">
    <location>
        <position position="118"/>
    </location>
</feature>
<evidence type="ECO:0000256" key="1">
    <source>
        <dbReference type="SAM" id="MobiDB-lite"/>
    </source>
</evidence>
<feature type="non-terminal residue" evidence="2">
    <location>
        <position position="1"/>
    </location>
</feature>
<evidence type="ECO:0000313" key="2">
    <source>
        <dbReference type="EMBL" id="KAF4688032.1"/>
    </source>
</evidence>
<reference evidence="2 3" key="1">
    <citation type="submission" date="2020-04" db="EMBL/GenBank/DDBJ databases">
        <title>Perkinsus olseni comparative genomics.</title>
        <authorList>
            <person name="Bogema D.R."/>
        </authorList>
    </citation>
    <scope>NUCLEOTIDE SEQUENCE [LARGE SCALE GENOMIC DNA]</scope>
    <source>
        <strain evidence="2">ATCC PRA-205</strain>
    </source>
</reference>
<feature type="compositionally biased region" description="Basic and acidic residues" evidence="1">
    <location>
        <begin position="29"/>
        <end position="38"/>
    </location>
</feature>
<dbReference type="Proteomes" id="UP000574390">
    <property type="component" value="Unassembled WGS sequence"/>
</dbReference>
<organism evidence="2 3">
    <name type="scientific">Perkinsus olseni</name>
    <name type="common">Perkinsus atlanticus</name>
    <dbReference type="NCBI Taxonomy" id="32597"/>
    <lineage>
        <taxon>Eukaryota</taxon>
        <taxon>Sar</taxon>
        <taxon>Alveolata</taxon>
        <taxon>Perkinsozoa</taxon>
        <taxon>Perkinsea</taxon>
        <taxon>Perkinsida</taxon>
        <taxon>Perkinsidae</taxon>
        <taxon>Perkinsus</taxon>
    </lineage>
</organism>
<feature type="compositionally biased region" description="Basic residues" evidence="1">
    <location>
        <begin position="108"/>
        <end position="118"/>
    </location>
</feature>
<feature type="region of interest" description="Disordered" evidence="1">
    <location>
        <begin position="1"/>
        <end position="118"/>
    </location>
</feature>
<sequence>SGNDLMIGVLARHKHAEDGQGSSSQSRRSSNDRLSARERSRRNRASQESYDPNETASPVGPPLADELSGQGSDKSPAPRRKKGSAGAGEKRGNRKKASSRARQPQPKAKSRAARKKTG</sequence>
<protein>
    <submittedName>
        <fullName evidence="2">Uncharacterized protein</fullName>
    </submittedName>
</protein>
<proteinExistence type="predicted"/>
<accession>A0A7J6NVU7</accession>
<evidence type="ECO:0000313" key="3">
    <source>
        <dbReference type="Proteomes" id="UP000574390"/>
    </source>
</evidence>
<dbReference type="EMBL" id="JABANM010036706">
    <property type="protein sequence ID" value="KAF4688032.1"/>
    <property type="molecule type" value="Genomic_DNA"/>
</dbReference>